<keyword evidence="2" id="KW-1003">Cell membrane</keyword>
<evidence type="ECO:0000256" key="1">
    <source>
        <dbReference type="ARBA" id="ARBA00004651"/>
    </source>
</evidence>
<dbReference type="PANTHER" id="PTHR24230">
    <property type="entry name" value="G-PROTEIN COUPLED RECEPTOR"/>
    <property type="match status" value="1"/>
</dbReference>
<dbReference type="CDD" id="cd00637">
    <property type="entry name" value="7tm_classA_rhodopsin-like"/>
    <property type="match status" value="1"/>
</dbReference>
<evidence type="ECO:0000313" key="11">
    <source>
        <dbReference type="EMBL" id="CAF1066797.1"/>
    </source>
</evidence>
<dbReference type="GO" id="GO:0008528">
    <property type="term" value="F:G protein-coupled peptide receptor activity"/>
    <property type="evidence" value="ECO:0007669"/>
    <property type="project" value="TreeGrafter"/>
</dbReference>
<dbReference type="GO" id="GO:0005886">
    <property type="term" value="C:plasma membrane"/>
    <property type="evidence" value="ECO:0007669"/>
    <property type="project" value="UniProtKB-SubCell"/>
</dbReference>
<comment type="caution">
    <text evidence="11">The sequence shown here is derived from an EMBL/GenBank/DDBJ whole genome shotgun (WGS) entry which is preliminary data.</text>
</comment>
<proteinExistence type="predicted"/>
<dbReference type="Gene3D" id="1.20.1070.10">
    <property type="entry name" value="Rhodopsin 7-helix transmembrane proteins"/>
    <property type="match status" value="1"/>
</dbReference>
<feature type="transmembrane region" description="Helical" evidence="9">
    <location>
        <begin position="189"/>
        <end position="212"/>
    </location>
</feature>
<evidence type="ECO:0000256" key="2">
    <source>
        <dbReference type="ARBA" id="ARBA00022475"/>
    </source>
</evidence>
<dbReference type="EMBL" id="CAJNOE010000226">
    <property type="protein sequence ID" value="CAF1066797.1"/>
    <property type="molecule type" value="Genomic_DNA"/>
</dbReference>
<evidence type="ECO:0000256" key="4">
    <source>
        <dbReference type="ARBA" id="ARBA00022989"/>
    </source>
</evidence>
<organism evidence="11 12">
    <name type="scientific">Adineta steineri</name>
    <dbReference type="NCBI Taxonomy" id="433720"/>
    <lineage>
        <taxon>Eukaryota</taxon>
        <taxon>Metazoa</taxon>
        <taxon>Spiralia</taxon>
        <taxon>Gnathifera</taxon>
        <taxon>Rotifera</taxon>
        <taxon>Eurotatoria</taxon>
        <taxon>Bdelloidea</taxon>
        <taxon>Adinetida</taxon>
        <taxon>Adinetidae</taxon>
        <taxon>Adineta</taxon>
    </lineage>
</organism>
<feature type="transmembrane region" description="Helical" evidence="9">
    <location>
        <begin position="237"/>
        <end position="259"/>
    </location>
</feature>
<sequence>MVSNNTTMAIHVLLESKSIIDILNFITQEVMIYVPLVLVILGFIGFIGNVFTFLQSEFRSNTCCIYLLVGSIVDIINLIVNLFPYFLAAKYGLYFPWYISSSMCKLNAFLTMFIPHLSINFVLMAMIDRFACTCSLTSSVRRLNQLKMIPWMVGILLIFSGLASIYAPVLYDKAFGVPWCMFTYVMTASIFYIVFMGFMQPCLILIFVLLTYRNVRRSRRQVGRTNLVRRNRSRNQFIVMIFTHVLTTAFFSLQWIVMFTYVSITSFNVSSYQQLVIINFFFPLTNNCYYLNNVKSFYLSMLTSQSFRKTFFKGMSRRRTTPLQGLEEFQNKNQVLQIDSRHGTLVMGDQDIGNVLVYFVE</sequence>
<evidence type="ECO:0000256" key="7">
    <source>
        <dbReference type="ARBA" id="ARBA00023170"/>
    </source>
</evidence>
<dbReference type="PROSITE" id="PS50262">
    <property type="entry name" value="G_PROTEIN_RECEP_F1_2"/>
    <property type="match status" value="1"/>
</dbReference>
<dbReference type="PANTHER" id="PTHR24230:SF158">
    <property type="entry name" value="G-PROTEIN COUPLED RECEPTORS FAMILY 1 PROFILE DOMAIN-CONTAINING PROTEIN"/>
    <property type="match status" value="1"/>
</dbReference>
<evidence type="ECO:0000256" key="9">
    <source>
        <dbReference type="SAM" id="Phobius"/>
    </source>
</evidence>
<name>A0A814LJR7_9BILA</name>
<dbReference type="SUPFAM" id="SSF81321">
    <property type="entry name" value="Family A G protein-coupled receptor-like"/>
    <property type="match status" value="1"/>
</dbReference>
<feature type="domain" description="G-protein coupled receptors family 1 profile" evidence="10">
    <location>
        <begin position="45"/>
        <end position="300"/>
    </location>
</feature>
<dbReference type="AlphaFoldDB" id="A0A814LJR7"/>
<evidence type="ECO:0000256" key="5">
    <source>
        <dbReference type="ARBA" id="ARBA00023040"/>
    </source>
</evidence>
<keyword evidence="4 9" id="KW-1133">Transmembrane helix</keyword>
<feature type="transmembrane region" description="Helical" evidence="9">
    <location>
        <begin position="148"/>
        <end position="169"/>
    </location>
</feature>
<evidence type="ECO:0000256" key="8">
    <source>
        <dbReference type="ARBA" id="ARBA00023224"/>
    </source>
</evidence>
<evidence type="ECO:0000313" key="12">
    <source>
        <dbReference type="Proteomes" id="UP000663860"/>
    </source>
</evidence>
<dbReference type="GO" id="GO:0007218">
    <property type="term" value="P:neuropeptide signaling pathway"/>
    <property type="evidence" value="ECO:0007669"/>
    <property type="project" value="TreeGrafter"/>
</dbReference>
<keyword evidence="8" id="KW-0807">Transducer</keyword>
<reference evidence="11" key="1">
    <citation type="submission" date="2021-02" db="EMBL/GenBank/DDBJ databases">
        <authorList>
            <person name="Nowell W R."/>
        </authorList>
    </citation>
    <scope>NUCLEOTIDE SEQUENCE</scope>
</reference>
<evidence type="ECO:0000256" key="6">
    <source>
        <dbReference type="ARBA" id="ARBA00023136"/>
    </source>
</evidence>
<keyword evidence="6 9" id="KW-0472">Membrane</keyword>
<feature type="transmembrane region" description="Helical" evidence="9">
    <location>
        <begin position="108"/>
        <end position="127"/>
    </location>
</feature>
<feature type="transmembrane region" description="Helical" evidence="9">
    <location>
        <begin position="32"/>
        <end position="54"/>
    </location>
</feature>
<feature type="transmembrane region" description="Helical" evidence="9">
    <location>
        <begin position="66"/>
        <end position="88"/>
    </location>
</feature>
<evidence type="ECO:0000259" key="10">
    <source>
        <dbReference type="PROSITE" id="PS50262"/>
    </source>
</evidence>
<feature type="transmembrane region" description="Helical" evidence="9">
    <location>
        <begin position="271"/>
        <end position="291"/>
    </location>
</feature>
<dbReference type="InterPro" id="IPR017452">
    <property type="entry name" value="GPCR_Rhodpsn_7TM"/>
</dbReference>
<keyword evidence="5" id="KW-0297">G-protein coupled receptor</keyword>
<accession>A0A814LJR7</accession>
<comment type="subcellular location">
    <subcellularLocation>
        <location evidence="1">Cell membrane</location>
        <topology evidence="1">Multi-pass membrane protein</topology>
    </subcellularLocation>
</comment>
<evidence type="ECO:0000256" key="3">
    <source>
        <dbReference type="ARBA" id="ARBA00022692"/>
    </source>
</evidence>
<keyword evidence="7" id="KW-0675">Receptor</keyword>
<keyword evidence="3 9" id="KW-0812">Transmembrane</keyword>
<protein>
    <recommendedName>
        <fullName evidence="10">G-protein coupled receptors family 1 profile domain-containing protein</fullName>
    </recommendedName>
</protein>
<dbReference type="Proteomes" id="UP000663860">
    <property type="component" value="Unassembled WGS sequence"/>
</dbReference>
<gene>
    <name evidence="11" type="ORF">IZO911_LOCUS21188</name>
</gene>